<dbReference type="InterPro" id="IPR036779">
    <property type="entry name" value="LysM_dom_sf"/>
</dbReference>
<organism evidence="4 5">
    <name type="scientific">Candidatus Nomurabacteria bacterium GW2011_GWC2_39_41</name>
    <dbReference type="NCBI Taxonomy" id="1618754"/>
    <lineage>
        <taxon>Bacteria</taxon>
        <taxon>Candidatus Nomuraibacteriota</taxon>
    </lineage>
</organism>
<dbReference type="SMART" id="SM00257">
    <property type="entry name" value="LysM"/>
    <property type="match status" value="1"/>
</dbReference>
<reference evidence="4 5" key="1">
    <citation type="journal article" date="2015" name="Nature">
        <title>rRNA introns, odd ribosomes, and small enigmatic genomes across a large radiation of phyla.</title>
        <authorList>
            <person name="Brown C.T."/>
            <person name="Hug L.A."/>
            <person name="Thomas B.C."/>
            <person name="Sharon I."/>
            <person name="Castelle C.J."/>
            <person name="Singh A."/>
            <person name="Wilkins M.J."/>
            <person name="Williams K.H."/>
            <person name="Banfield J.F."/>
        </authorList>
    </citation>
    <scope>NUCLEOTIDE SEQUENCE [LARGE SCALE GENOMIC DNA]</scope>
</reference>
<evidence type="ECO:0000256" key="2">
    <source>
        <dbReference type="SAM" id="MobiDB-lite"/>
    </source>
</evidence>
<accession>A0A837HTM5</accession>
<evidence type="ECO:0000313" key="4">
    <source>
        <dbReference type="EMBL" id="KKR20030.1"/>
    </source>
</evidence>
<evidence type="ECO:0000313" key="5">
    <source>
        <dbReference type="Proteomes" id="UP000034656"/>
    </source>
</evidence>
<evidence type="ECO:0000256" key="1">
    <source>
        <dbReference type="SAM" id="Coils"/>
    </source>
</evidence>
<evidence type="ECO:0000259" key="3">
    <source>
        <dbReference type="PROSITE" id="PS51782"/>
    </source>
</evidence>
<dbReference type="Pfam" id="PF01476">
    <property type="entry name" value="LysM"/>
    <property type="match status" value="1"/>
</dbReference>
<dbReference type="Proteomes" id="UP000034656">
    <property type="component" value="Unassembled WGS sequence"/>
</dbReference>
<sequence length="435" mass="48212">MPIQYTVKTGDTVNAIAKRYNVPVSAMSGFRSNDPDVIFPEEILTIQTPQEQPQAPASEAAPLAPAIAPQPQAIPPSGAPVVPAAAPQQPPPAPIQPQQPAEAQPPTPQTFKRIFTTPSGVQVPMDLSAEADALLGGETTRNRPPTPQDINKQTETFFEQFGIQPSELKTGFELNPSLTLSYLVKQVMEATGLPDVRSNITNISKEIEDLANERDKEIQDIQDNPWKSAGSKQQLIQRISNEYENKIANRTNRLTLMQNAYQDARQQVQFAATTAINLYDKERTFRQQQLEDTLDRTEKTAEIERKQIEEEAKAKQLTYSIQDVGGRTVRFGFDKEGKIISETDLGAVKAPRGGENRLSFKEAQSFGLPLSLVGRSEAEVAQDLSSATSPPWFRDMIQGKLQMSIIPEELARLWREFQSKLTVGGGEDNEEEPLY</sequence>
<keyword evidence="1" id="KW-0175">Coiled coil</keyword>
<feature type="region of interest" description="Disordered" evidence="2">
    <location>
        <begin position="68"/>
        <end position="111"/>
    </location>
</feature>
<proteinExistence type="predicted"/>
<dbReference type="InterPro" id="IPR018392">
    <property type="entry name" value="LysM"/>
</dbReference>
<feature type="domain" description="LysM" evidence="3">
    <location>
        <begin position="3"/>
        <end position="46"/>
    </location>
</feature>
<feature type="compositionally biased region" description="Pro residues" evidence="2">
    <location>
        <begin position="88"/>
        <end position="108"/>
    </location>
</feature>
<feature type="coiled-coil region" evidence="1">
    <location>
        <begin position="193"/>
        <end position="220"/>
    </location>
</feature>
<dbReference type="PROSITE" id="PS51782">
    <property type="entry name" value="LYSM"/>
    <property type="match status" value="1"/>
</dbReference>
<comment type="caution">
    <text evidence="4">The sequence shown here is derived from an EMBL/GenBank/DDBJ whole genome shotgun (WGS) entry which is preliminary data.</text>
</comment>
<gene>
    <name evidence="4" type="ORF">UT51_C0009G0004</name>
</gene>
<dbReference type="SUPFAM" id="SSF54106">
    <property type="entry name" value="LysM domain"/>
    <property type="match status" value="1"/>
</dbReference>
<feature type="coiled-coil region" evidence="1">
    <location>
        <begin position="287"/>
        <end position="318"/>
    </location>
</feature>
<dbReference type="Gene3D" id="3.10.350.10">
    <property type="entry name" value="LysM domain"/>
    <property type="match status" value="1"/>
</dbReference>
<dbReference type="CDD" id="cd00118">
    <property type="entry name" value="LysM"/>
    <property type="match status" value="1"/>
</dbReference>
<protein>
    <recommendedName>
        <fullName evidence="3">LysM domain-containing protein</fullName>
    </recommendedName>
</protein>
<name>A0A837HTM5_9BACT</name>
<dbReference type="AlphaFoldDB" id="A0A837HTM5"/>
<dbReference type="EMBL" id="LBXB01000009">
    <property type="protein sequence ID" value="KKR20030.1"/>
    <property type="molecule type" value="Genomic_DNA"/>
</dbReference>